<dbReference type="GO" id="GO:0005524">
    <property type="term" value="F:ATP binding"/>
    <property type="evidence" value="ECO:0007669"/>
    <property type="project" value="UniProtKB-UniRule"/>
</dbReference>
<dbReference type="InterPro" id="IPR000212">
    <property type="entry name" value="DNA_helicase_UvrD/REP"/>
</dbReference>
<dbReference type="EMBL" id="KV424093">
    <property type="protein sequence ID" value="KZT51747.1"/>
    <property type="molecule type" value="Genomic_DNA"/>
</dbReference>
<dbReference type="STRING" id="1353952.A0A165CZI9"/>
<dbReference type="AlphaFoldDB" id="A0A165CZI9"/>
<evidence type="ECO:0000256" key="4">
    <source>
        <dbReference type="ARBA" id="ARBA00022806"/>
    </source>
</evidence>
<keyword evidence="15" id="KW-1185">Reference proteome</keyword>
<evidence type="ECO:0000256" key="5">
    <source>
        <dbReference type="ARBA" id="ARBA00022840"/>
    </source>
</evidence>
<proteinExistence type="inferred from homology"/>
<evidence type="ECO:0000256" key="6">
    <source>
        <dbReference type="ARBA" id="ARBA00023125"/>
    </source>
</evidence>
<dbReference type="Gene3D" id="3.40.50.300">
    <property type="entry name" value="P-loop containing nucleotide triphosphate hydrolases"/>
    <property type="match status" value="3"/>
</dbReference>
<gene>
    <name evidence="14" type="ORF">CALCODRAFT_503162</name>
</gene>
<evidence type="ECO:0000256" key="7">
    <source>
        <dbReference type="ARBA" id="ARBA00023235"/>
    </source>
</evidence>
<evidence type="ECO:0000259" key="13">
    <source>
        <dbReference type="PROSITE" id="PS51217"/>
    </source>
</evidence>
<dbReference type="InParanoid" id="A0A165CZI9"/>
<accession>A0A165CZI9</accession>
<organism evidence="14 15">
    <name type="scientific">Calocera cornea HHB12733</name>
    <dbReference type="NCBI Taxonomy" id="1353952"/>
    <lineage>
        <taxon>Eukaryota</taxon>
        <taxon>Fungi</taxon>
        <taxon>Dikarya</taxon>
        <taxon>Basidiomycota</taxon>
        <taxon>Agaricomycotina</taxon>
        <taxon>Dacrymycetes</taxon>
        <taxon>Dacrymycetales</taxon>
        <taxon>Dacrymycetaceae</taxon>
        <taxon>Calocera</taxon>
    </lineage>
</organism>
<keyword evidence="6" id="KW-0238">DNA-binding</keyword>
<dbReference type="InterPro" id="IPR013986">
    <property type="entry name" value="DExx_box_DNA_helicase_dom_sf"/>
</dbReference>
<evidence type="ECO:0000313" key="14">
    <source>
        <dbReference type="EMBL" id="KZT51747.1"/>
    </source>
</evidence>
<dbReference type="GO" id="GO:0043138">
    <property type="term" value="F:3'-5' DNA helicase activity"/>
    <property type="evidence" value="ECO:0007669"/>
    <property type="project" value="UniProtKB-EC"/>
</dbReference>
<dbReference type="InterPro" id="IPR014016">
    <property type="entry name" value="UvrD-like_ATP-bd"/>
</dbReference>
<dbReference type="Pfam" id="PF13361">
    <property type="entry name" value="UvrD_C"/>
    <property type="match status" value="1"/>
</dbReference>
<dbReference type="CDD" id="cd17932">
    <property type="entry name" value="DEXQc_UvrD"/>
    <property type="match status" value="1"/>
</dbReference>
<feature type="domain" description="UvrD-like helicase C-terminal" evidence="13">
    <location>
        <begin position="336"/>
        <end position="676"/>
    </location>
</feature>
<dbReference type="InterPro" id="IPR027417">
    <property type="entry name" value="P-loop_NTPase"/>
</dbReference>
<dbReference type="GO" id="GO:0005634">
    <property type="term" value="C:nucleus"/>
    <property type="evidence" value="ECO:0007669"/>
    <property type="project" value="TreeGrafter"/>
</dbReference>
<dbReference type="GO" id="GO:0000725">
    <property type="term" value="P:recombinational repair"/>
    <property type="evidence" value="ECO:0007669"/>
    <property type="project" value="TreeGrafter"/>
</dbReference>
<evidence type="ECO:0000256" key="2">
    <source>
        <dbReference type="ARBA" id="ARBA00022741"/>
    </source>
</evidence>
<keyword evidence="5 11" id="KW-0067">ATP-binding</keyword>
<protein>
    <recommendedName>
        <fullName evidence="9">DNA 3'-5' helicase</fullName>
        <ecNumber evidence="9">5.6.2.4</ecNumber>
    </recommendedName>
</protein>
<dbReference type="FunCoup" id="A0A165CZI9">
    <property type="interactions" value="260"/>
</dbReference>
<dbReference type="OrthoDB" id="1470711at2759"/>
<comment type="catalytic activity">
    <reaction evidence="10">
        <text>ATP + H2O = ADP + phosphate + H(+)</text>
        <dbReference type="Rhea" id="RHEA:13065"/>
        <dbReference type="ChEBI" id="CHEBI:15377"/>
        <dbReference type="ChEBI" id="CHEBI:15378"/>
        <dbReference type="ChEBI" id="CHEBI:30616"/>
        <dbReference type="ChEBI" id="CHEBI:43474"/>
        <dbReference type="ChEBI" id="CHEBI:456216"/>
        <dbReference type="EC" id="5.6.2.4"/>
    </reaction>
</comment>
<feature type="binding site" evidence="11">
    <location>
        <begin position="69"/>
        <end position="76"/>
    </location>
    <ligand>
        <name>ATP</name>
        <dbReference type="ChEBI" id="CHEBI:30616"/>
    </ligand>
</feature>
<dbReference type="InterPro" id="IPR014017">
    <property type="entry name" value="DNA_helicase_UvrD-like_C"/>
</dbReference>
<dbReference type="PROSITE" id="PS51198">
    <property type="entry name" value="UVRD_HELICASE_ATP_BIND"/>
    <property type="match status" value="1"/>
</dbReference>
<dbReference type="Proteomes" id="UP000076842">
    <property type="component" value="Unassembled WGS sequence"/>
</dbReference>
<evidence type="ECO:0000259" key="12">
    <source>
        <dbReference type="PROSITE" id="PS51198"/>
    </source>
</evidence>
<dbReference type="Pfam" id="PF00580">
    <property type="entry name" value="UvrD-helicase"/>
    <property type="match status" value="1"/>
</dbReference>
<reference evidence="14 15" key="1">
    <citation type="journal article" date="2016" name="Mol. Biol. Evol.">
        <title>Comparative Genomics of Early-Diverging Mushroom-Forming Fungi Provides Insights into the Origins of Lignocellulose Decay Capabilities.</title>
        <authorList>
            <person name="Nagy L.G."/>
            <person name="Riley R."/>
            <person name="Tritt A."/>
            <person name="Adam C."/>
            <person name="Daum C."/>
            <person name="Floudas D."/>
            <person name="Sun H."/>
            <person name="Yadav J.S."/>
            <person name="Pangilinan J."/>
            <person name="Larsson K.H."/>
            <person name="Matsuura K."/>
            <person name="Barry K."/>
            <person name="Labutti K."/>
            <person name="Kuo R."/>
            <person name="Ohm R.A."/>
            <person name="Bhattacharya S.S."/>
            <person name="Shirouzu T."/>
            <person name="Yoshinaga Y."/>
            <person name="Martin F.M."/>
            <person name="Grigoriev I.V."/>
            <person name="Hibbett D.S."/>
        </authorList>
    </citation>
    <scope>NUCLEOTIDE SEQUENCE [LARGE SCALE GENOMIC DNA]</scope>
    <source>
        <strain evidence="14 15">HHB12733</strain>
    </source>
</reference>
<dbReference type="SUPFAM" id="SSF52540">
    <property type="entry name" value="P-loop containing nucleoside triphosphate hydrolases"/>
    <property type="match status" value="1"/>
</dbReference>
<feature type="domain" description="UvrD-like helicase ATP-binding" evidence="12">
    <location>
        <begin position="48"/>
        <end position="335"/>
    </location>
</feature>
<evidence type="ECO:0000256" key="10">
    <source>
        <dbReference type="ARBA" id="ARBA00048988"/>
    </source>
</evidence>
<keyword evidence="3 11" id="KW-0378">Hydrolase</keyword>
<evidence type="ECO:0000256" key="8">
    <source>
        <dbReference type="ARBA" id="ARBA00034617"/>
    </source>
</evidence>
<sequence length="949" mass="105771">MLTRSRLIYRSQPTLFITPCARPVHSYHSLYTASNMADAPGVIDYLSSLNDAQRRAVEHPPNSALQILAGPGSGKTRVLTSRVAHFILHHRILPQHICCVTFTNKAANEMRERLVKLVGPENTGRLVMGTFHALCAKYLRKYGQVIGLESNFSIVDTDAGKRLISNVLRNMQPQMMAANFQIKESEALSRISSLKAKGIDPESARMTGLATTDRWKDRWKVLMADIYAGYQDELKNSNSLDFDDLLVYGVSLFKAAPGILNSIKHILVDEFQDTNTMQYQLMMNFARASDAVSVVGDPDQSIYGWRAADVGNLDKMCKEFADTTQILLEENYRSTASILACSLAIVSQDDNRIDKGLRTSHPKGTLPVNRSFPDDRTESEFIATEVKRLIAYSGGMLTYNDVAVLLRYNALSRQVELALQKQGIPSRVLAGQKFFDRLEVKDLLAYLQLVDNPKYVPGFIRVINVPKRSIGDRSVEEIMKRAKQKGVSPMEVVEKIADGRWPDIKPSIKSKLREFVNVIQTLRKLACQKTPVADLLERLLELTKYEAYLTRTHQDAEMRWENVRELINSASQVDSEKAVAFGSPDLGSEKAVKDEVLDFGLDYYGEGSGHVAVSGIHESVADEEEDLLDEFDMRTIMAETPLRRFLESSMLATDTEVEDSDSREKVTIATCHAAKGLEWPVVFVPACEDGVFPFYRSDDKDEERRLLYVACTRAQVFLYLTHTQKRMVQGKSKEAEHSEYLTNAIKSNRNLFTAGQPTITYEDCKTISKIVNRMLPDRPVVEAKVAEYQMHPDRQRKPSMDGFSRDENRSPALDFTTGFGLALGKTWPLQSSSHLAGKPFKMPSMHTAAPLQSLPTNRPDNGMQGVASFQSYQASATSYPSYSSGFTSGYSGASFKTTGQFAPTASVSTIKVEPGLQAPTSGIVLAGGKKRLGMGFARPVAAKKFKLEH</sequence>
<evidence type="ECO:0000256" key="1">
    <source>
        <dbReference type="ARBA" id="ARBA00009922"/>
    </source>
</evidence>
<keyword evidence="7" id="KW-0413">Isomerase</keyword>
<comment type="similarity">
    <text evidence="1">Belongs to the helicase family. UvrD subfamily.</text>
</comment>
<dbReference type="EC" id="5.6.2.4" evidence="9"/>
<keyword evidence="4 11" id="KW-0347">Helicase</keyword>
<dbReference type="GO" id="GO:0016787">
    <property type="term" value="F:hydrolase activity"/>
    <property type="evidence" value="ECO:0007669"/>
    <property type="project" value="UniProtKB-UniRule"/>
</dbReference>
<dbReference type="Gene3D" id="1.10.486.10">
    <property type="entry name" value="PCRA, domain 4"/>
    <property type="match status" value="2"/>
</dbReference>
<evidence type="ECO:0000313" key="15">
    <source>
        <dbReference type="Proteomes" id="UP000076842"/>
    </source>
</evidence>
<keyword evidence="2 11" id="KW-0547">Nucleotide-binding</keyword>
<dbReference type="Gene3D" id="1.10.10.160">
    <property type="match status" value="1"/>
</dbReference>
<name>A0A165CZI9_9BASI</name>
<evidence type="ECO:0000256" key="9">
    <source>
        <dbReference type="ARBA" id="ARBA00034808"/>
    </source>
</evidence>
<evidence type="ECO:0000256" key="3">
    <source>
        <dbReference type="ARBA" id="ARBA00022801"/>
    </source>
</evidence>
<evidence type="ECO:0000256" key="11">
    <source>
        <dbReference type="PROSITE-ProRule" id="PRU00560"/>
    </source>
</evidence>
<dbReference type="GO" id="GO:0003677">
    <property type="term" value="F:DNA binding"/>
    <property type="evidence" value="ECO:0007669"/>
    <property type="project" value="UniProtKB-KW"/>
</dbReference>
<dbReference type="PROSITE" id="PS51217">
    <property type="entry name" value="UVRD_HELICASE_CTER"/>
    <property type="match status" value="1"/>
</dbReference>
<comment type="catalytic activity">
    <reaction evidence="8">
        <text>Couples ATP hydrolysis with the unwinding of duplex DNA by translocating in the 3'-5' direction.</text>
        <dbReference type="EC" id="5.6.2.4"/>
    </reaction>
</comment>
<dbReference type="PANTHER" id="PTHR11070:SF2">
    <property type="entry name" value="ATP-DEPENDENT DNA HELICASE SRS2"/>
    <property type="match status" value="1"/>
</dbReference>
<dbReference type="PANTHER" id="PTHR11070">
    <property type="entry name" value="UVRD / RECB / PCRA DNA HELICASE FAMILY MEMBER"/>
    <property type="match status" value="1"/>
</dbReference>